<dbReference type="InterPro" id="IPR000682">
    <property type="entry name" value="PCMT"/>
</dbReference>
<dbReference type="GO" id="GO:0004719">
    <property type="term" value="F:protein-L-isoaspartate (D-aspartate) O-methyltransferase activity"/>
    <property type="evidence" value="ECO:0007669"/>
    <property type="project" value="UniProtKB-EC"/>
</dbReference>
<dbReference type="CDD" id="cd02440">
    <property type="entry name" value="AdoMet_MTases"/>
    <property type="match status" value="1"/>
</dbReference>
<dbReference type="GO" id="GO:0005737">
    <property type="term" value="C:cytoplasm"/>
    <property type="evidence" value="ECO:0007669"/>
    <property type="project" value="UniProtKB-SubCell"/>
</dbReference>
<dbReference type="Proteomes" id="UP000270343">
    <property type="component" value="Unassembled WGS sequence"/>
</dbReference>
<comment type="similarity">
    <text evidence="2">Belongs to the methyltransferase superfamily. L-isoaspartyl/D-aspartyl protein methyltransferase family.</text>
</comment>
<evidence type="ECO:0000256" key="1">
    <source>
        <dbReference type="ARBA" id="ARBA00004496"/>
    </source>
</evidence>
<dbReference type="EC" id="2.1.1.77" evidence="3"/>
<dbReference type="GO" id="GO:0032259">
    <property type="term" value="P:methylation"/>
    <property type="evidence" value="ECO:0007669"/>
    <property type="project" value="UniProtKB-KW"/>
</dbReference>
<dbReference type="EMBL" id="RBAM01000003">
    <property type="protein sequence ID" value="RKN75601.1"/>
    <property type="molecule type" value="Genomic_DNA"/>
</dbReference>
<dbReference type="InterPro" id="IPR029063">
    <property type="entry name" value="SAM-dependent_MTases_sf"/>
</dbReference>
<keyword evidence="8" id="KW-0949">S-adenosyl-L-methionine</keyword>
<evidence type="ECO:0000313" key="13">
    <source>
        <dbReference type="Proteomes" id="UP000270343"/>
    </source>
</evidence>
<accession>A0A3B0BT42</accession>
<dbReference type="OrthoDB" id="5143400at2"/>
<evidence type="ECO:0000256" key="4">
    <source>
        <dbReference type="ARBA" id="ARBA00013346"/>
    </source>
</evidence>
<dbReference type="SUPFAM" id="SSF53335">
    <property type="entry name" value="S-adenosyl-L-methionine-dependent methyltransferases"/>
    <property type="match status" value="1"/>
</dbReference>
<keyword evidence="13" id="KW-1185">Reference proteome</keyword>
<reference evidence="12 13" key="1">
    <citation type="journal article" date="2015" name="Antonie Van Leeuwenhoek">
        <title>Streptomyces klenkii sp. nov., isolated from deep marine sediment.</title>
        <authorList>
            <person name="Veyisoglu A."/>
            <person name="Sahin N."/>
        </authorList>
    </citation>
    <scope>NUCLEOTIDE SEQUENCE [LARGE SCALE GENOMIC DNA]</scope>
    <source>
        <strain evidence="12 13">KCTC 29202</strain>
    </source>
</reference>
<comment type="caution">
    <text evidence="12">The sequence shown here is derived from an EMBL/GenBank/DDBJ whole genome shotgun (WGS) entry which is preliminary data.</text>
</comment>
<dbReference type="PANTHER" id="PTHR11579:SF0">
    <property type="entry name" value="PROTEIN-L-ISOASPARTATE(D-ASPARTATE) O-METHYLTRANSFERASE"/>
    <property type="match status" value="1"/>
</dbReference>
<evidence type="ECO:0000256" key="8">
    <source>
        <dbReference type="ARBA" id="ARBA00022691"/>
    </source>
</evidence>
<keyword evidence="5" id="KW-0963">Cytoplasm</keyword>
<keyword evidence="7 12" id="KW-0808">Transferase</keyword>
<evidence type="ECO:0000256" key="5">
    <source>
        <dbReference type="ARBA" id="ARBA00022490"/>
    </source>
</evidence>
<evidence type="ECO:0000256" key="10">
    <source>
        <dbReference type="ARBA" id="ARBA00031323"/>
    </source>
</evidence>
<evidence type="ECO:0000313" key="12">
    <source>
        <dbReference type="EMBL" id="RKN75601.1"/>
    </source>
</evidence>
<gene>
    <name evidence="12" type="ORF">D7231_09310</name>
</gene>
<evidence type="ECO:0000256" key="7">
    <source>
        <dbReference type="ARBA" id="ARBA00022679"/>
    </source>
</evidence>
<dbReference type="RefSeq" id="WP_120754463.1">
    <property type="nucleotide sequence ID" value="NZ_RBAM01000003.1"/>
</dbReference>
<organism evidence="12 13">
    <name type="scientific">Streptomyces klenkii</name>
    <dbReference type="NCBI Taxonomy" id="1420899"/>
    <lineage>
        <taxon>Bacteria</taxon>
        <taxon>Bacillati</taxon>
        <taxon>Actinomycetota</taxon>
        <taxon>Actinomycetes</taxon>
        <taxon>Kitasatosporales</taxon>
        <taxon>Streptomycetaceae</taxon>
        <taxon>Streptomyces</taxon>
    </lineage>
</organism>
<evidence type="ECO:0000256" key="2">
    <source>
        <dbReference type="ARBA" id="ARBA00005369"/>
    </source>
</evidence>
<dbReference type="PANTHER" id="PTHR11579">
    <property type="entry name" value="PROTEIN-L-ISOASPARTATE O-METHYLTRANSFERASE"/>
    <property type="match status" value="1"/>
</dbReference>
<name>A0A3B0BT42_9ACTN</name>
<keyword evidence="6 12" id="KW-0489">Methyltransferase</keyword>
<evidence type="ECO:0000256" key="9">
    <source>
        <dbReference type="ARBA" id="ARBA00030757"/>
    </source>
</evidence>
<evidence type="ECO:0000256" key="3">
    <source>
        <dbReference type="ARBA" id="ARBA00011890"/>
    </source>
</evidence>
<proteinExistence type="inferred from homology"/>
<protein>
    <recommendedName>
        <fullName evidence="4">Protein-L-isoaspartate O-methyltransferase</fullName>
        <ecNumber evidence="3">2.1.1.77</ecNumber>
    </recommendedName>
    <alternativeName>
        <fullName evidence="11">L-isoaspartyl protein carboxyl methyltransferase</fullName>
    </alternativeName>
    <alternativeName>
        <fullName evidence="9">Protein L-isoaspartyl methyltransferase</fullName>
    </alternativeName>
    <alternativeName>
        <fullName evidence="10">Protein-beta-aspartate methyltransferase</fullName>
    </alternativeName>
</protein>
<evidence type="ECO:0000256" key="6">
    <source>
        <dbReference type="ARBA" id="ARBA00022603"/>
    </source>
</evidence>
<dbReference type="Pfam" id="PF01135">
    <property type="entry name" value="PCMT"/>
    <property type="match status" value="1"/>
</dbReference>
<dbReference type="Gene3D" id="3.40.50.150">
    <property type="entry name" value="Vaccinia Virus protein VP39"/>
    <property type="match status" value="1"/>
</dbReference>
<dbReference type="AlphaFoldDB" id="A0A3B0BT42"/>
<comment type="subcellular location">
    <subcellularLocation>
        <location evidence="1">Cytoplasm</location>
    </subcellularLocation>
</comment>
<sequence>MTATPASADPRQACAGELAEHGPSWLARAFLAVDRTRFVPGRVWLPEPGSDGLFPVLDREQDPDAWQAAVYELRRPLITQMDDHRTPSEGPARGRFTSSISALRVVAAQLAHLDLHPGHTVLHIGTGTGYDSALMAERTRAHKILTIETDRQLAGTARRNLDASGYGQVRAAVGDGELGWPEGAPYDRVLSTASATRVPPAWIAQTVPGGIIVTPYRGLALLRLAVADDGKSASGPVVDAVAFMALRGRRGGEAPDIRAVIKAQLADAEKSRTDADLSPVRSELGAEFLLHALVPGIRIVFGGTTWWFEARDAASWAAWKPDGRVRQWGPRRLVDEAVLAVAAWRDAGAPALTDLGVTVGAGGECVWAHGPGGPAWPVRDA</sequence>
<evidence type="ECO:0000256" key="11">
    <source>
        <dbReference type="ARBA" id="ARBA00031350"/>
    </source>
</evidence>